<protein>
    <submittedName>
        <fullName evidence="1">Uncharacterized protein</fullName>
    </submittedName>
</protein>
<reference evidence="1" key="2">
    <citation type="journal article" date="2015" name="Fish Shellfish Immunol.">
        <title>Early steps in the European eel (Anguilla anguilla)-Vibrio vulnificus interaction in the gills: Role of the RtxA13 toxin.</title>
        <authorList>
            <person name="Callol A."/>
            <person name="Pajuelo D."/>
            <person name="Ebbesson L."/>
            <person name="Teles M."/>
            <person name="MacKenzie S."/>
            <person name="Amaro C."/>
        </authorList>
    </citation>
    <scope>NUCLEOTIDE SEQUENCE</scope>
</reference>
<organism evidence="1">
    <name type="scientific">Anguilla anguilla</name>
    <name type="common">European freshwater eel</name>
    <name type="synonym">Muraena anguilla</name>
    <dbReference type="NCBI Taxonomy" id="7936"/>
    <lineage>
        <taxon>Eukaryota</taxon>
        <taxon>Metazoa</taxon>
        <taxon>Chordata</taxon>
        <taxon>Craniata</taxon>
        <taxon>Vertebrata</taxon>
        <taxon>Euteleostomi</taxon>
        <taxon>Actinopterygii</taxon>
        <taxon>Neopterygii</taxon>
        <taxon>Teleostei</taxon>
        <taxon>Anguilliformes</taxon>
        <taxon>Anguillidae</taxon>
        <taxon>Anguilla</taxon>
    </lineage>
</organism>
<name>A0A0E9PIK6_ANGAN</name>
<dbReference type="AlphaFoldDB" id="A0A0E9PIK6"/>
<accession>A0A0E9PIK6</accession>
<sequence>MENTWNREESSQLWLACQNPRMQQQLIQDVTKDHRRTSKELPQLISELKFHNKNATEKKMGFLGEYQRGNHCYPR</sequence>
<reference evidence="1" key="1">
    <citation type="submission" date="2014-11" db="EMBL/GenBank/DDBJ databases">
        <authorList>
            <person name="Amaro Gonzalez C."/>
        </authorList>
    </citation>
    <scope>NUCLEOTIDE SEQUENCE</scope>
</reference>
<dbReference type="EMBL" id="GBXM01104136">
    <property type="protein sequence ID" value="JAH04441.1"/>
    <property type="molecule type" value="Transcribed_RNA"/>
</dbReference>
<evidence type="ECO:0000313" key="1">
    <source>
        <dbReference type="EMBL" id="JAH04441.1"/>
    </source>
</evidence>
<proteinExistence type="predicted"/>